<sequence length="53" mass="6360">MTEYKVLLVAKNREEKDWVGEARGSYYKIKLPDILEVYDYNPETSLWEKTFLS</sequence>
<dbReference type="AlphaFoldDB" id="X1NPI2"/>
<comment type="caution">
    <text evidence="1">The sequence shown here is derived from an EMBL/GenBank/DDBJ whole genome shotgun (WGS) entry which is preliminary data.</text>
</comment>
<protein>
    <submittedName>
        <fullName evidence="1">Uncharacterized protein</fullName>
    </submittedName>
</protein>
<dbReference type="EMBL" id="BARV01018518">
    <property type="protein sequence ID" value="GAI20574.1"/>
    <property type="molecule type" value="Genomic_DNA"/>
</dbReference>
<evidence type="ECO:0000313" key="1">
    <source>
        <dbReference type="EMBL" id="GAI20574.1"/>
    </source>
</evidence>
<accession>X1NPI2</accession>
<organism evidence="1">
    <name type="scientific">marine sediment metagenome</name>
    <dbReference type="NCBI Taxonomy" id="412755"/>
    <lineage>
        <taxon>unclassified sequences</taxon>
        <taxon>metagenomes</taxon>
        <taxon>ecological metagenomes</taxon>
    </lineage>
</organism>
<proteinExistence type="predicted"/>
<name>X1NPI2_9ZZZZ</name>
<reference evidence="1" key="1">
    <citation type="journal article" date="2014" name="Front. Microbiol.">
        <title>High frequency of phylogenetically diverse reductive dehalogenase-homologous genes in deep subseafloor sedimentary metagenomes.</title>
        <authorList>
            <person name="Kawai M."/>
            <person name="Futagami T."/>
            <person name="Toyoda A."/>
            <person name="Takaki Y."/>
            <person name="Nishi S."/>
            <person name="Hori S."/>
            <person name="Arai W."/>
            <person name="Tsubouchi T."/>
            <person name="Morono Y."/>
            <person name="Uchiyama I."/>
            <person name="Ito T."/>
            <person name="Fujiyama A."/>
            <person name="Inagaki F."/>
            <person name="Takami H."/>
        </authorList>
    </citation>
    <scope>NUCLEOTIDE SEQUENCE</scope>
    <source>
        <strain evidence="1">Expedition CK06-06</strain>
    </source>
</reference>
<gene>
    <name evidence="1" type="ORF">S06H3_31296</name>
</gene>